<keyword evidence="2" id="KW-0313">Glucose metabolism</keyword>
<dbReference type="InterPro" id="IPR015943">
    <property type="entry name" value="WD40/YVTN_repeat-like_dom_sf"/>
</dbReference>
<dbReference type="GO" id="GO:0005829">
    <property type="term" value="C:cytosol"/>
    <property type="evidence" value="ECO:0007669"/>
    <property type="project" value="TreeGrafter"/>
</dbReference>
<protein>
    <submittedName>
        <fullName evidence="3">6-phosphogluconolactonase</fullName>
    </submittedName>
</protein>
<dbReference type="PANTHER" id="PTHR30344">
    <property type="entry name" value="6-PHOSPHOGLUCONOLACTONASE-RELATED"/>
    <property type="match status" value="1"/>
</dbReference>
<proteinExistence type="inferred from homology"/>
<dbReference type="InterPro" id="IPR019405">
    <property type="entry name" value="Lactonase_7-beta_prop"/>
</dbReference>
<dbReference type="PANTHER" id="PTHR30344:SF1">
    <property type="entry name" value="6-PHOSPHOGLUCONOLACTONASE"/>
    <property type="match status" value="1"/>
</dbReference>
<evidence type="ECO:0000256" key="1">
    <source>
        <dbReference type="ARBA" id="ARBA00005564"/>
    </source>
</evidence>
<organism evidence="3 4">
    <name type="scientific">Bradyrhizobium lablabi</name>
    <dbReference type="NCBI Taxonomy" id="722472"/>
    <lineage>
        <taxon>Bacteria</taxon>
        <taxon>Pseudomonadati</taxon>
        <taxon>Pseudomonadota</taxon>
        <taxon>Alphaproteobacteria</taxon>
        <taxon>Hyphomicrobiales</taxon>
        <taxon>Nitrobacteraceae</taxon>
        <taxon>Bradyrhizobium</taxon>
    </lineage>
</organism>
<dbReference type="GO" id="GO:0017057">
    <property type="term" value="F:6-phosphogluconolactonase activity"/>
    <property type="evidence" value="ECO:0007669"/>
    <property type="project" value="TreeGrafter"/>
</dbReference>
<dbReference type="Gene3D" id="2.130.10.10">
    <property type="entry name" value="YVTN repeat-like/Quinoprotein amine dehydrogenase"/>
    <property type="match status" value="1"/>
</dbReference>
<evidence type="ECO:0000256" key="2">
    <source>
        <dbReference type="ARBA" id="ARBA00022526"/>
    </source>
</evidence>
<gene>
    <name evidence="3" type="ORF">SAMN05444159_2196</name>
</gene>
<dbReference type="Pfam" id="PF10282">
    <property type="entry name" value="Lactonase"/>
    <property type="match status" value="1"/>
</dbReference>
<dbReference type="EMBL" id="LT670844">
    <property type="protein sequence ID" value="SHK01899.1"/>
    <property type="molecule type" value="Genomic_DNA"/>
</dbReference>
<comment type="similarity">
    <text evidence="1">Belongs to the cycloisomerase 2 family.</text>
</comment>
<dbReference type="SUPFAM" id="SSF51004">
    <property type="entry name" value="C-terminal (heme d1) domain of cytochrome cd1-nitrite reductase"/>
    <property type="match status" value="1"/>
</dbReference>
<sequence length="417" mass="44913">MVDRRTFTMLLAGGIAAPGVSFAQNAKVKNVFYSGVGPELTLYSVDVDEAALIRRGTVSMPANIQYAWPHPSKRFLYVVSSNGGPGSAGVAGDRHFANAFKIDPSTGALTPHGGPLPLPSRPIHTSVDLSGEFLLTAYNDPSGLTVHRINGDGSLGERVDQPDTLDTGKYAHQVRAMPDNQRVIMVTRGNNAPTDNPVNPGSIKTFSFKNGVLANLAAIHPGDGMQFGPRHLDFHPTQPWVYVSVESQNKLAVYRLDPATGISREPLFIKETLSDPSSKTRQAAGPIHVGPDGRFVYLTNRAFWLTDFEGKKVFAGGENSVAVFAIDQTTGEPTLIQNADGHANYLRTFGIDPTGHLLVAASVWPMPTRQGTDITVVPAGISMFRVGGDGKLEFVRKYDIDATAEKQQFWAGMVTLS</sequence>
<name>A0A1M6P1N8_9BRAD</name>
<evidence type="ECO:0000313" key="4">
    <source>
        <dbReference type="Proteomes" id="UP000189935"/>
    </source>
</evidence>
<reference evidence="3 4" key="1">
    <citation type="submission" date="2016-11" db="EMBL/GenBank/DDBJ databases">
        <authorList>
            <person name="Jaros S."/>
            <person name="Januszkiewicz K."/>
            <person name="Wedrychowicz H."/>
        </authorList>
    </citation>
    <scope>NUCLEOTIDE SEQUENCE [LARGE SCALE GENOMIC DNA]</scope>
    <source>
        <strain evidence="3 4">GAS499</strain>
    </source>
</reference>
<dbReference type="AlphaFoldDB" id="A0A1M6P1N8"/>
<dbReference type="InterPro" id="IPR011048">
    <property type="entry name" value="Haem_d1_sf"/>
</dbReference>
<dbReference type="GO" id="GO:0006006">
    <property type="term" value="P:glucose metabolic process"/>
    <property type="evidence" value="ECO:0007669"/>
    <property type="project" value="UniProtKB-KW"/>
</dbReference>
<dbReference type="RefSeq" id="WP_172842029.1">
    <property type="nucleotide sequence ID" value="NZ_LT670844.1"/>
</dbReference>
<accession>A0A1M6P1N8</accession>
<dbReference type="Proteomes" id="UP000189935">
    <property type="component" value="Chromosome I"/>
</dbReference>
<evidence type="ECO:0000313" key="3">
    <source>
        <dbReference type="EMBL" id="SHK01899.1"/>
    </source>
</evidence>
<keyword evidence="2" id="KW-0119">Carbohydrate metabolism</keyword>
<dbReference type="InterPro" id="IPR050282">
    <property type="entry name" value="Cycloisomerase_2"/>
</dbReference>